<keyword evidence="2" id="KW-1185">Reference proteome</keyword>
<comment type="caution">
    <text evidence="1">The sequence shown here is derived from an EMBL/GenBank/DDBJ whole genome shotgun (WGS) entry which is preliminary data.</text>
</comment>
<accession>A0ACB9S850</accession>
<gene>
    <name evidence="1" type="ORF">MLD38_002520</name>
</gene>
<reference evidence="2" key="1">
    <citation type="journal article" date="2023" name="Front. Plant Sci.">
        <title>Chromosomal-level genome assembly of Melastoma candidum provides insights into trichome evolution.</title>
        <authorList>
            <person name="Zhong Y."/>
            <person name="Wu W."/>
            <person name="Sun C."/>
            <person name="Zou P."/>
            <person name="Liu Y."/>
            <person name="Dai S."/>
            <person name="Zhou R."/>
        </authorList>
    </citation>
    <scope>NUCLEOTIDE SEQUENCE [LARGE SCALE GENOMIC DNA]</scope>
</reference>
<name>A0ACB9S850_9MYRT</name>
<organism evidence="1 2">
    <name type="scientific">Melastoma candidum</name>
    <dbReference type="NCBI Taxonomy" id="119954"/>
    <lineage>
        <taxon>Eukaryota</taxon>
        <taxon>Viridiplantae</taxon>
        <taxon>Streptophyta</taxon>
        <taxon>Embryophyta</taxon>
        <taxon>Tracheophyta</taxon>
        <taxon>Spermatophyta</taxon>
        <taxon>Magnoliopsida</taxon>
        <taxon>eudicotyledons</taxon>
        <taxon>Gunneridae</taxon>
        <taxon>Pentapetalae</taxon>
        <taxon>rosids</taxon>
        <taxon>malvids</taxon>
        <taxon>Myrtales</taxon>
        <taxon>Melastomataceae</taxon>
        <taxon>Melastomatoideae</taxon>
        <taxon>Melastomateae</taxon>
        <taxon>Melastoma</taxon>
    </lineage>
</organism>
<evidence type="ECO:0000313" key="2">
    <source>
        <dbReference type="Proteomes" id="UP001057402"/>
    </source>
</evidence>
<sequence length="227" mass="24123">MCPFEDFPTSPVLFDSATSAMARLSFTLLVAALASFGLATASDPDLLTDFIAPANVTGQVPGSFFKYSKMRPLTDDNVAFPKEFTATKASLAEFPALNGQSVSLAVLQYPAGTVNPPHTHPRSAELLFVTSGTLFVGFIDTTNKLYTETLQAGDMFIFPKGLVHFQYNTNQSGVAVAVSAFGSSNAGTISIPKTVFTAGIDETVLAKSFKASVDDIKKLEYGLKPKA</sequence>
<protein>
    <submittedName>
        <fullName evidence="1">Uncharacterized protein</fullName>
    </submittedName>
</protein>
<evidence type="ECO:0000313" key="1">
    <source>
        <dbReference type="EMBL" id="KAI4384352.1"/>
    </source>
</evidence>
<dbReference type="EMBL" id="CM042881">
    <property type="protein sequence ID" value="KAI4384352.1"/>
    <property type="molecule type" value="Genomic_DNA"/>
</dbReference>
<proteinExistence type="predicted"/>
<dbReference type="Proteomes" id="UP001057402">
    <property type="component" value="Chromosome 2"/>
</dbReference>